<accession>A0ABS4K3H8</accession>
<keyword evidence="4" id="KW-0282">Flagellum</keyword>
<dbReference type="Proteomes" id="UP001519308">
    <property type="component" value="Unassembled WGS sequence"/>
</dbReference>
<keyword evidence="4" id="KW-0969">Cilium</keyword>
<dbReference type="Pfam" id="PF02120">
    <property type="entry name" value="Flg_hook"/>
    <property type="match status" value="1"/>
</dbReference>
<keyword evidence="4" id="KW-0966">Cell projection</keyword>
<organism evidence="4 5">
    <name type="scientific">Clostridium punense</name>
    <dbReference type="NCBI Taxonomy" id="1054297"/>
    <lineage>
        <taxon>Bacteria</taxon>
        <taxon>Bacillati</taxon>
        <taxon>Bacillota</taxon>
        <taxon>Clostridia</taxon>
        <taxon>Eubacteriales</taxon>
        <taxon>Clostridiaceae</taxon>
        <taxon>Clostridium</taxon>
    </lineage>
</organism>
<feature type="compositionally biased region" description="Basic and acidic residues" evidence="2">
    <location>
        <begin position="43"/>
        <end position="55"/>
    </location>
</feature>
<dbReference type="EMBL" id="JAGGLL010000010">
    <property type="protein sequence ID" value="MBP2021801.1"/>
    <property type="molecule type" value="Genomic_DNA"/>
</dbReference>
<feature type="region of interest" description="Disordered" evidence="2">
    <location>
        <begin position="36"/>
        <end position="55"/>
    </location>
</feature>
<sequence>MDISNIELGKQNSISIKNKNSKQFVNKNVNEDKFTGFLNASKSRHDSKSTPKTNLDKVEVKNETKSLQDNERNDSVSMDYKCKDSKTSLEKIDKEEFSSEESENLSENNDVTEKTLQDILKLLGIDMGNLIETLKKSSNPTKEIQDMLKSVNLDEQSSKLTEAQNKLNMLIQLMDKASKASIPNNLISDIPSRIKNELMDSNYASNSTVVEELSNDSISNNSKETDMRNKLIESILSKLKGARTEDLSNNSKISGHELFDKNNTHNNLFEEMPSKIGVEDEKTLKENISSKESDLLKKLAEVNKSDSKVDRVTSFMNILSSNSLDSSKVEVNNKVPVYISKSTFNEDIIKAVKFMDLNGIKDLSVKIYPKELGEVFISVTMEHGALKASIKATSKDAVEMLNLGLRDINEKINFDNSKIQSVDIGLYNEDTTYFSNGNLNQNQQHESEQFMRKNSRNQDMLVEEEVIMEPIMHESAVNLLV</sequence>
<dbReference type="RefSeq" id="WP_021283742.1">
    <property type="nucleotide sequence ID" value="NZ_JAGGLL010000010.1"/>
</dbReference>
<gene>
    <name evidence="4" type="ORF">J2Z44_001597</name>
</gene>
<evidence type="ECO:0000256" key="1">
    <source>
        <dbReference type="SAM" id="Coils"/>
    </source>
</evidence>
<dbReference type="InterPro" id="IPR038610">
    <property type="entry name" value="FliK-like_C_sf"/>
</dbReference>
<evidence type="ECO:0000259" key="3">
    <source>
        <dbReference type="Pfam" id="PF02120"/>
    </source>
</evidence>
<feature type="coiled-coil region" evidence="1">
    <location>
        <begin position="153"/>
        <end position="180"/>
    </location>
</feature>
<evidence type="ECO:0000313" key="5">
    <source>
        <dbReference type="Proteomes" id="UP001519308"/>
    </source>
</evidence>
<protein>
    <submittedName>
        <fullName evidence="4">Flagellar hook-length control protein FliK</fullName>
    </submittedName>
</protein>
<evidence type="ECO:0000256" key="2">
    <source>
        <dbReference type="SAM" id="MobiDB-lite"/>
    </source>
</evidence>
<name>A0ABS4K3H8_9CLOT</name>
<evidence type="ECO:0000313" key="4">
    <source>
        <dbReference type="EMBL" id="MBP2021801.1"/>
    </source>
</evidence>
<dbReference type="InterPro" id="IPR021136">
    <property type="entry name" value="Flagellar_hook_control-like_C"/>
</dbReference>
<keyword evidence="1" id="KW-0175">Coiled coil</keyword>
<keyword evidence="5" id="KW-1185">Reference proteome</keyword>
<dbReference type="Gene3D" id="3.30.750.140">
    <property type="match status" value="1"/>
</dbReference>
<proteinExistence type="predicted"/>
<feature type="domain" description="Flagellar hook-length control protein-like C-terminal" evidence="3">
    <location>
        <begin position="351"/>
        <end position="429"/>
    </location>
</feature>
<reference evidence="4 5" key="1">
    <citation type="submission" date="2021-03" db="EMBL/GenBank/DDBJ databases">
        <title>Genomic Encyclopedia of Type Strains, Phase IV (KMG-IV): sequencing the most valuable type-strain genomes for metagenomic binning, comparative biology and taxonomic classification.</title>
        <authorList>
            <person name="Goeker M."/>
        </authorList>
    </citation>
    <scope>NUCLEOTIDE SEQUENCE [LARGE SCALE GENOMIC DNA]</scope>
    <source>
        <strain evidence="4 5">DSM 28650</strain>
    </source>
</reference>
<comment type="caution">
    <text evidence="4">The sequence shown here is derived from an EMBL/GenBank/DDBJ whole genome shotgun (WGS) entry which is preliminary data.</text>
</comment>